<protein>
    <submittedName>
        <fullName evidence="7">Small secreted domain</fullName>
    </submittedName>
</protein>
<evidence type="ECO:0000259" key="6">
    <source>
        <dbReference type="PROSITE" id="PS51884"/>
    </source>
</evidence>
<keyword evidence="5" id="KW-0732">Signal</keyword>
<reference evidence="8" key="1">
    <citation type="submission" date="2016-10" db="EMBL/GenBank/DDBJ databases">
        <authorList>
            <person name="Varghese N."/>
            <person name="Submissions S."/>
        </authorList>
    </citation>
    <scope>NUCLEOTIDE SEQUENCE [LARGE SCALE GENOMIC DNA]</scope>
    <source>
        <strain evidence="8">DSM 44718</strain>
    </source>
</reference>
<organism evidence="7 8">
    <name type="scientific">Asanoa ishikariensis</name>
    <dbReference type="NCBI Taxonomy" id="137265"/>
    <lineage>
        <taxon>Bacteria</taxon>
        <taxon>Bacillati</taxon>
        <taxon>Actinomycetota</taxon>
        <taxon>Actinomycetes</taxon>
        <taxon>Micromonosporales</taxon>
        <taxon>Micromonosporaceae</taxon>
        <taxon>Asanoa</taxon>
    </lineage>
</organism>
<evidence type="ECO:0000313" key="8">
    <source>
        <dbReference type="Proteomes" id="UP000199632"/>
    </source>
</evidence>
<feature type="signal peptide" evidence="5">
    <location>
        <begin position="1"/>
        <end position="28"/>
    </location>
</feature>
<evidence type="ECO:0000256" key="1">
    <source>
        <dbReference type="ARBA" id="ARBA00022512"/>
    </source>
</evidence>
<evidence type="ECO:0000256" key="4">
    <source>
        <dbReference type="SAM" id="MobiDB-lite"/>
    </source>
</evidence>
<feature type="region of interest" description="Disordered" evidence="4">
    <location>
        <begin position="233"/>
        <end position="262"/>
    </location>
</feature>
<feature type="compositionally biased region" description="Basic and acidic residues" evidence="4">
    <location>
        <begin position="139"/>
        <end position="155"/>
    </location>
</feature>
<dbReference type="PROSITE" id="PS51884">
    <property type="entry name" value="CHAPLIN"/>
    <property type="match status" value="1"/>
</dbReference>
<keyword evidence="8" id="KW-1185">Reference proteome</keyword>
<keyword evidence="1" id="KW-0964">Secreted</keyword>
<name>A0A1H3KDG9_9ACTN</name>
<feature type="region of interest" description="Disordered" evidence="4">
    <location>
        <begin position="137"/>
        <end position="156"/>
    </location>
</feature>
<feature type="compositionally biased region" description="Basic and acidic residues" evidence="4">
    <location>
        <begin position="233"/>
        <end position="258"/>
    </location>
</feature>
<dbReference type="OrthoDB" id="3544424at2"/>
<keyword evidence="1" id="KW-0134">Cell wall</keyword>
<sequence>MKTWVRKSISVGVMAAGGLLATQAAAQADVITNGNFGIGNGTQVVTPIQIVADICGNSIAGAGGVAFAQCDGGAAAVNGVGGGGNIVSSGNFGIGNGTQLVAPIQAVIDVCGNGIAAAAGVAFAACDGGALAVNGGGESSDKNDGGYHKSHKDASDEALAMAEGSKKHKKNKGAWNDQATNIVSSGNYGILNGTQVYAPIQVPISICGNSIPLIGAVAFASCDGGAAAVNESARAEGDDYDGRGHDGRDHDGRGHRDNGGNGGTTLFTGNNFGIGNGTQLYAPIQAPISICGNGIAAAAGVAFAACDGGAVAVNESARSEGTNVITTGNYGIANGTQVYAPIQIPIDVCGNSIAGAAAVAFAQCDGGAIALNESARSEGARDEALPVLGSLPVVAGLPVVGSLGQNTAPAAAAPKMADAPGARSAGATEGDDYDDDDRGHGKHGKKHDQRGPRGGAVASNGGGTNLITTGNYGIGNGTQVYTPIQIPVDISGNAIAAAGGVAFAQSQGGALALN</sequence>
<feature type="region of interest" description="Disordered" evidence="4">
    <location>
        <begin position="411"/>
        <end position="462"/>
    </location>
</feature>
<evidence type="ECO:0000256" key="5">
    <source>
        <dbReference type="SAM" id="SignalP"/>
    </source>
</evidence>
<dbReference type="GO" id="GO:0007155">
    <property type="term" value="P:cell adhesion"/>
    <property type="evidence" value="ECO:0007669"/>
    <property type="project" value="UniProtKB-KW"/>
</dbReference>
<dbReference type="STRING" id="137265.SAMN05421684_0081"/>
<keyword evidence="2" id="KW-0130">Cell adhesion</keyword>
<feature type="domain" description="Chaplin" evidence="6">
    <location>
        <begin position="187"/>
        <end position="227"/>
    </location>
</feature>
<evidence type="ECO:0000313" key="7">
    <source>
        <dbReference type="EMBL" id="SDY50133.1"/>
    </source>
</evidence>
<feature type="compositionally biased region" description="Low complexity" evidence="4">
    <location>
        <begin position="411"/>
        <end position="422"/>
    </location>
</feature>
<dbReference type="EMBL" id="FNQB01000001">
    <property type="protein sequence ID" value="SDY50133.1"/>
    <property type="molecule type" value="Genomic_DNA"/>
</dbReference>
<proteinExistence type="predicted"/>
<evidence type="ECO:0000256" key="2">
    <source>
        <dbReference type="ARBA" id="ARBA00022889"/>
    </source>
</evidence>
<dbReference type="Pfam" id="PF03777">
    <property type="entry name" value="ChpA-C"/>
    <property type="match status" value="2"/>
</dbReference>
<keyword evidence="3" id="KW-0034">Amyloid</keyword>
<dbReference type="Proteomes" id="UP000199632">
    <property type="component" value="Unassembled WGS sequence"/>
</dbReference>
<gene>
    <name evidence="7" type="ORF">SAMN05421684_0081</name>
</gene>
<dbReference type="AlphaFoldDB" id="A0A1H3KDG9"/>
<dbReference type="InterPro" id="IPR005528">
    <property type="entry name" value="ChpA-H"/>
</dbReference>
<evidence type="ECO:0000256" key="3">
    <source>
        <dbReference type="ARBA" id="ARBA00023087"/>
    </source>
</evidence>
<accession>A0A1H3KDG9</accession>
<feature type="chain" id="PRO_5011610144" evidence="5">
    <location>
        <begin position="29"/>
        <end position="514"/>
    </location>
</feature>